<dbReference type="Proteomes" id="UP000298551">
    <property type="component" value="Chromosome"/>
</dbReference>
<protein>
    <submittedName>
        <fullName evidence="1">Uncharacterized protein</fullName>
    </submittedName>
</protein>
<reference evidence="2" key="1">
    <citation type="submission" date="2019-04" db="EMBL/GenBank/DDBJ databases">
        <title>Genome sequence of Pseudomonas putida 1290, an auxin catabolizing strain.</title>
        <authorList>
            <person name="Laird T.S."/>
            <person name="Leveau J.H.J."/>
        </authorList>
    </citation>
    <scope>NUCLEOTIDE SEQUENCE [LARGE SCALE GENOMIC DNA]</scope>
    <source>
        <strain evidence="2">1290</strain>
    </source>
</reference>
<name>A0A4D6XEA2_PSEPU</name>
<accession>A0A4D6XEA2</accession>
<dbReference type="RefSeq" id="WP_136915192.1">
    <property type="nucleotide sequence ID" value="NZ_CP039371.1"/>
</dbReference>
<evidence type="ECO:0000313" key="2">
    <source>
        <dbReference type="Proteomes" id="UP000298551"/>
    </source>
</evidence>
<proteinExistence type="predicted"/>
<evidence type="ECO:0000313" key="1">
    <source>
        <dbReference type="EMBL" id="QCI13040.1"/>
    </source>
</evidence>
<sequence>MKVMLYIEQDKPFVRFLKDDIIELARALPQNHHDWLFSQLYSVVRSRKIENVFLGLYKILEFFFPLQNVLELKEKISFKESNLNLIRHCIDTLQWHIGHYKGAQSSVNFASPRFAEIGLDRTFTHKPSEAGNDNPRADAEKKFKIKAMDYLSNIRHDLTHQNFSYKAYETDEMLRCCQALVSYLTEAFSQYSATISTTQPPATQQPLALEDANQL</sequence>
<dbReference type="EMBL" id="CP039371">
    <property type="protein sequence ID" value="QCI13040.1"/>
    <property type="molecule type" value="Genomic_DNA"/>
</dbReference>
<dbReference type="AlphaFoldDB" id="A0A4D6XEA2"/>
<gene>
    <name evidence="1" type="ORF">E6B08_17420</name>
</gene>
<organism evidence="1 2">
    <name type="scientific">Pseudomonas putida</name>
    <name type="common">Arthrobacter siderocapsulatus</name>
    <dbReference type="NCBI Taxonomy" id="303"/>
    <lineage>
        <taxon>Bacteria</taxon>
        <taxon>Pseudomonadati</taxon>
        <taxon>Pseudomonadota</taxon>
        <taxon>Gammaproteobacteria</taxon>
        <taxon>Pseudomonadales</taxon>
        <taxon>Pseudomonadaceae</taxon>
        <taxon>Pseudomonas</taxon>
    </lineage>
</organism>